<dbReference type="InterPro" id="IPR024519">
    <property type="entry name" value="IAT_beta"/>
</dbReference>
<evidence type="ECO:0000313" key="2">
    <source>
        <dbReference type="EMBL" id="CAB5500316.1"/>
    </source>
</evidence>
<accession>A0ABM8M6E4</accession>
<evidence type="ECO:0000259" key="1">
    <source>
        <dbReference type="Pfam" id="PF11924"/>
    </source>
</evidence>
<dbReference type="EMBL" id="CAHJWF010000170">
    <property type="protein sequence ID" value="CAB5500316.1"/>
    <property type="molecule type" value="Genomic_DNA"/>
</dbReference>
<organism evidence="2 3">
    <name type="scientific">Bathymodiolus thermophilus thioautotrophic gill symbiont</name>
    <dbReference type="NCBI Taxonomy" id="2360"/>
    <lineage>
        <taxon>Bacteria</taxon>
        <taxon>Pseudomonadati</taxon>
        <taxon>Pseudomonadota</taxon>
        <taxon>Gammaproteobacteria</taxon>
        <taxon>sulfur-oxidizing symbionts</taxon>
    </lineage>
</organism>
<feature type="non-terminal residue" evidence="2">
    <location>
        <position position="451"/>
    </location>
</feature>
<protein>
    <recommendedName>
        <fullName evidence="1">Inverse autotransporter beta-domain domain-containing protein</fullName>
    </recommendedName>
</protein>
<keyword evidence="3" id="KW-1185">Reference proteome</keyword>
<reference evidence="2 3" key="1">
    <citation type="submission" date="2020-05" db="EMBL/GenBank/DDBJ databases">
        <authorList>
            <person name="Petersen J."/>
            <person name="Sayavedra L."/>
        </authorList>
    </citation>
    <scope>NUCLEOTIDE SEQUENCE [LARGE SCALE GENOMIC DNA]</scope>
    <source>
        <strain evidence="2">B azoricus SOX ET2 1586I</strain>
    </source>
</reference>
<comment type="caution">
    <text evidence="2">The sequence shown here is derived from an EMBL/GenBank/DDBJ whole genome shotgun (WGS) entry which is preliminary data.</text>
</comment>
<proteinExistence type="predicted"/>
<evidence type="ECO:0000313" key="3">
    <source>
        <dbReference type="Proteomes" id="UP000626656"/>
    </source>
</evidence>
<dbReference type="InterPro" id="IPR038177">
    <property type="entry name" value="IAT_beta_sf"/>
</dbReference>
<name>A0ABM8M6E4_9GAMM</name>
<dbReference type="Gene3D" id="2.40.160.160">
    <property type="entry name" value="Inverse autotransporter, beta-domain"/>
    <property type="match status" value="1"/>
</dbReference>
<gene>
    <name evidence="2" type="ORF">AZO1586I_632</name>
</gene>
<dbReference type="Proteomes" id="UP000626656">
    <property type="component" value="Unassembled WGS sequence"/>
</dbReference>
<feature type="domain" description="Inverse autotransporter beta-domain" evidence="1">
    <location>
        <begin position="2"/>
        <end position="245"/>
    </location>
</feature>
<sequence length="451" mass="49053">MNNKVNTFLNIFGAGRSEVSIGGLSSKKLNYSIKTIQPISELDTNSKALTFIQASIASGKSIDSRRITVNLGVGHRLLVENDMAIAGINVFTDYESKSKHKSISLGLEYQRANFSANINKYHVFSDEKLVNSVKERGRSGYDVKLSGQAPYLPWAKIKGTYYYWDTKAGPDIKGNILGVDIEITPSVSFELGQENNNTMDAKSYGKLTVKLPLGNKQKFTNFAIASKAFKDSRKMDLGALAWVERSNKIMIEGGDGNTISFKGLTYKLVTSPDTGRVWLDRNLGATQVATSSFDSAAYGDYYEFGRDDICPAGFSVPTEGELAADTIIATTTKIDANINNGKNGVTQAFSSFLKIPVAGHNGDGANRSALLRGRAALLWTKTVASDVAKGRHLVVGPNNAGLEDLDQALRLSVRCIKTRTPIVFNGLTYEMVTSPKTGRVWLDRNLGATQV</sequence>
<dbReference type="Pfam" id="PF11924">
    <property type="entry name" value="IAT_beta"/>
    <property type="match status" value="1"/>
</dbReference>